<feature type="transmembrane region" description="Helical" evidence="1">
    <location>
        <begin position="63"/>
        <end position="84"/>
    </location>
</feature>
<gene>
    <name evidence="2" type="ORF">HMPREF9431_00326</name>
</gene>
<keyword evidence="1" id="KW-0472">Membrane</keyword>
<dbReference type="EMBL" id="ADGI01000015">
    <property type="protein sequence ID" value="EGV34366.1"/>
    <property type="molecule type" value="Genomic_DNA"/>
</dbReference>
<evidence type="ECO:0000313" key="2">
    <source>
        <dbReference type="EMBL" id="EGV34366.1"/>
    </source>
</evidence>
<keyword evidence="1" id="KW-1133">Transmembrane helix</keyword>
<evidence type="ECO:0000256" key="1">
    <source>
        <dbReference type="SAM" id="Phobius"/>
    </source>
</evidence>
<reference evidence="2 3" key="1">
    <citation type="submission" date="2011-07" db="EMBL/GenBank/DDBJ databases">
        <title>The Genome Sequence of Prevotella oulorum F0390.</title>
        <authorList>
            <consortium name="The Broad Institute Genome Sequencing Platform"/>
            <consortium name="The Broad Institute Genome Sequencing Center for Infectious Disease"/>
            <person name="Earl A."/>
            <person name="Ward D."/>
            <person name="Feldgarden M."/>
            <person name="Gevers D."/>
            <person name="Izard J."/>
            <person name="Ganesan A."/>
            <person name="Baranova O.V."/>
            <person name="Blanton J.M."/>
            <person name="Tanner A.C."/>
            <person name="Dewhirst F.E."/>
            <person name="Young S.K."/>
            <person name="Zeng Q."/>
            <person name="Gargeya S."/>
            <person name="Fitzgerald M."/>
            <person name="Haas B."/>
            <person name="Abouelleil A."/>
            <person name="Alvarado L."/>
            <person name="Arachchi H.M."/>
            <person name="Berlin A."/>
            <person name="Brown A."/>
            <person name="Chapman S.B."/>
            <person name="Chen Z."/>
            <person name="Dunbar C."/>
            <person name="Freedman E."/>
            <person name="Gearin G."/>
            <person name="Gellesch M."/>
            <person name="Goldberg J."/>
            <person name="Griggs A."/>
            <person name="Gujja S."/>
            <person name="Heiman D."/>
            <person name="Howarth C."/>
            <person name="Larson L."/>
            <person name="Lui A."/>
            <person name="MacDonald P.J.P."/>
            <person name="Mehta T."/>
            <person name="Montmayeur A."/>
            <person name="Murphy C."/>
            <person name="Neiman D."/>
            <person name="Pearson M."/>
            <person name="Priest M."/>
            <person name="Roberts A."/>
            <person name="Saif S."/>
            <person name="Shea T."/>
            <person name="Shenoy N."/>
            <person name="Sisk P."/>
            <person name="Stolte C."/>
            <person name="Sykes S."/>
            <person name="Wortman J."/>
            <person name="Nusbaum C."/>
            <person name="Birren B."/>
        </authorList>
    </citation>
    <scope>NUCLEOTIDE SEQUENCE [LARGE SCALE GENOMIC DNA]</scope>
    <source>
        <strain evidence="2 3">F0390</strain>
    </source>
</reference>
<dbReference type="HOGENOM" id="CLU_2247604_0_0_10"/>
<proteinExistence type="predicted"/>
<keyword evidence="1" id="KW-0812">Transmembrane</keyword>
<sequence length="104" mass="11671">MVFCLCGIAWKNMMEMGRGGAYVPARFAPQGRIHRSSPAHNACIGWYGNAAARTFGRAHRHRPYGIVWADCAWVVLFVCLFVCWENGAHEPTPSVLYFGQPRVD</sequence>
<protein>
    <submittedName>
        <fullName evidence="2">Uncharacterized protein</fullName>
    </submittedName>
</protein>
<dbReference type="AlphaFoldDB" id="G1W925"/>
<keyword evidence="3" id="KW-1185">Reference proteome</keyword>
<evidence type="ECO:0000313" key="3">
    <source>
        <dbReference type="Proteomes" id="UP000005141"/>
    </source>
</evidence>
<dbReference type="Proteomes" id="UP000005141">
    <property type="component" value="Unassembled WGS sequence"/>
</dbReference>
<accession>G1W925</accession>
<organism evidence="2 3">
    <name type="scientific">Segatella oulorum F0390</name>
    <dbReference type="NCBI Taxonomy" id="702438"/>
    <lineage>
        <taxon>Bacteria</taxon>
        <taxon>Pseudomonadati</taxon>
        <taxon>Bacteroidota</taxon>
        <taxon>Bacteroidia</taxon>
        <taxon>Bacteroidales</taxon>
        <taxon>Prevotellaceae</taxon>
        <taxon>Segatella</taxon>
    </lineage>
</organism>
<comment type="caution">
    <text evidence="2">The sequence shown here is derived from an EMBL/GenBank/DDBJ whole genome shotgun (WGS) entry which is preliminary data.</text>
</comment>
<name>G1W925_9BACT</name>